<keyword evidence="1" id="KW-1133">Transmembrane helix</keyword>
<comment type="caution">
    <text evidence="2">The sequence shown here is derived from an EMBL/GenBank/DDBJ whole genome shotgun (WGS) entry which is preliminary data.</text>
</comment>
<proteinExistence type="predicted"/>
<evidence type="ECO:0000256" key="1">
    <source>
        <dbReference type="SAM" id="Phobius"/>
    </source>
</evidence>
<feature type="transmembrane region" description="Helical" evidence="1">
    <location>
        <begin position="125"/>
        <end position="145"/>
    </location>
</feature>
<keyword evidence="1" id="KW-0472">Membrane</keyword>
<feature type="transmembrane region" description="Helical" evidence="1">
    <location>
        <begin position="157"/>
        <end position="178"/>
    </location>
</feature>
<organism evidence="2 3">
    <name type="scientific">Niastella koreensis</name>
    <dbReference type="NCBI Taxonomy" id="354356"/>
    <lineage>
        <taxon>Bacteria</taxon>
        <taxon>Pseudomonadati</taxon>
        <taxon>Bacteroidota</taxon>
        <taxon>Chitinophagia</taxon>
        <taxon>Chitinophagales</taxon>
        <taxon>Chitinophagaceae</taxon>
        <taxon>Niastella</taxon>
    </lineage>
</organism>
<gene>
    <name evidence="2" type="ORF">A4D02_12830</name>
</gene>
<reference evidence="2 3" key="1">
    <citation type="submission" date="2016-04" db="EMBL/GenBank/DDBJ databases">
        <authorList>
            <person name="Chen L."/>
            <person name="Zhuang W."/>
            <person name="Wang G."/>
        </authorList>
    </citation>
    <scope>NUCLEOTIDE SEQUENCE [LARGE SCALE GENOMIC DNA]</scope>
    <source>
        <strain evidence="3">GR20</strain>
    </source>
</reference>
<evidence type="ECO:0000313" key="2">
    <source>
        <dbReference type="EMBL" id="OQP42449.1"/>
    </source>
</evidence>
<evidence type="ECO:0008006" key="4">
    <source>
        <dbReference type="Google" id="ProtNLM"/>
    </source>
</evidence>
<evidence type="ECO:0000313" key="3">
    <source>
        <dbReference type="Proteomes" id="UP000192277"/>
    </source>
</evidence>
<dbReference type="RefSeq" id="WP_014220749.1">
    <property type="nucleotide sequence ID" value="NZ_LWBO01000044.1"/>
</dbReference>
<protein>
    <recommendedName>
        <fullName evidence="4">Integral membrane protein</fullName>
    </recommendedName>
</protein>
<dbReference type="Proteomes" id="UP000192277">
    <property type="component" value="Unassembled WGS sequence"/>
</dbReference>
<sequence length="181" mass="20609">MKKLLIGALIGGIILFFCQFLSWTVLNWHSNAYQYTPKQDAIMSALSAQLDKDGQFMIPNLPPNSTMEEHKAAMKTYDGKPWATIAYHTSKSMNMTPNIIRGLIIDILIIGFFCALISRMNALNFTAILISAIFVGMIVFFNVPYTHHIWFQDADLMAYFWDSVLGWGLVGIWLGFLYRKV</sequence>
<accession>A0ABX3NPS3</accession>
<keyword evidence="1" id="KW-0812">Transmembrane</keyword>
<keyword evidence="3" id="KW-1185">Reference proteome</keyword>
<feature type="transmembrane region" description="Helical" evidence="1">
    <location>
        <begin position="99"/>
        <end position="118"/>
    </location>
</feature>
<name>A0ABX3NPS3_9BACT</name>
<dbReference type="EMBL" id="LWBO01000044">
    <property type="protein sequence ID" value="OQP42449.1"/>
    <property type="molecule type" value="Genomic_DNA"/>
</dbReference>